<evidence type="ECO:0000313" key="3">
    <source>
        <dbReference type="Proteomes" id="UP000030765"/>
    </source>
</evidence>
<proteinExistence type="predicted"/>
<dbReference type="AlphaFoldDB" id="A0A084VKU0"/>
<reference evidence="1 3" key="1">
    <citation type="journal article" date="2014" name="BMC Genomics">
        <title>Genome sequence of Anopheles sinensis provides insight into genetics basis of mosquito competence for malaria parasites.</title>
        <authorList>
            <person name="Zhou D."/>
            <person name="Zhang D."/>
            <person name="Ding G."/>
            <person name="Shi L."/>
            <person name="Hou Q."/>
            <person name="Ye Y."/>
            <person name="Xu Y."/>
            <person name="Zhou H."/>
            <person name="Xiong C."/>
            <person name="Li S."/>
            <person name="Yu J."/>
            <person name="Hong S."/>
            <person name="Yu X."/>
            <person name="Zou P."/>
            <person name="Chen C."/>
            <person name="Chang X."/>
            <person name="Wang W."/>
            <person name="Lv Y."/>
            <person name="Sun Y."/>
            <person name="Ma L."/>
            <person name="Shen B."/>
            <person name="Zhu C."/>
        </authorList>
    </citation>
    <scope>NUCLEOTIDE SEQUENCE [LARGE SCALE GENOMIC DNA]</scope>
</reference>
<organism evidence="1">
    <name type="scientific">Anopheles sinensis</name>
    <name type="common">Mosquito</name>
    <dbReference type="NCBI Taxonomy" id="74873"/>
    <lineage>
        <taxon>Eukaryota</taxon>
        <taxon>Metazoa</taxon>
        <taxon>Ecdysozoa</taxon>
        <taxon>Arthropoda</taxon>
        <taxon>Hexapoda</taxon>
        <taxon>Insecta</taxon>
        <taxon>Pterygota</taxon>
        <taxon>Neoptera</taxon>
        <taxon>Endopterygota</taxon>
        <taxon>Diptera</taxon>
        <taxon>Nematocera</taxon>
        <taxon>Culicoidea</taxon>
        <taxon>Culicidae</taxon>
        <taxon>Anophelinae</taxon>
        <taxon>Anopheles</taxon>
    </lineage>
</organism>
<dbReference type="Proteomes" id="UP000030765">
    <property type="component" value="Unassembled WGS sequence"/>
</dbReference>
<dbReference type="EnsemblMetazoa" id="ASIC005966-RA">
    <property type="protein sequence ID" value="ASIC005966-PA"/>
    <property type="gene ID" value="ASIC005966"/>
</dbReference>
<evidence type="ECO:0000313" key="2">
    <source>
        <dbReference type="EnsemblMetazoa" id="ASIC005966-PA"/>
    </source>
</evidence>
<reference evidence="2" key="2">
    <citation type="submission" date="2020-05" db="UniProtKB">
        <authorList>
            <consortium name="EnsemblMetazoa"/>
        </authorList>
    </citation>
    <scope>IDENTIFICATION</scope>
</reference>
<dbReference type="EMBL" id="KE524955">
    <property type="protein sequence ID" value="KFB38584.1"/>
    <property type="molecule type" value="Genomic_DNA"/>
</dbReference>
<gene>
    <name evidence="1" type="ORF">ZHAS_00005966</name>
</gene>
<keyword evidence="3" id="KW-1185">Reference proteome</keyword>
<dbReference type="EMBL" id="ATLV01014303">
    <property type="status" value="NOT_ANNOTATED_CDS"/>
    <property type="molecule type" value="Genomic_DNA"/>
</dbReference>
<name>A0A084VKU0_ANOSI</name>
<protein>
    <submittedName>
        <fullName evidence="1 2">Quinate permease</fullName>
    </submittedName>
</protein>
<sequence>MQRRLPRDYMVPVVLLAIVFLWTSRDGRTLAKQGRSNKPELDDFLQQRLTSGRYFPKRVVEGSFKQTKRGEAIDNLTTYE</sequence>
<accession>A0A084VKU0</accession>
<dbReference type="VEuPathDB" id="VectorBase:ASIC005966"/>
<evidence type="ECO:0000313" key="1">
    <source>
        <dbReference type="EMBL" id="KFB38584.1"/>
    </source>
</evidence>